<protein>
    <submittedName>
        <fullName evidence="2">Uncharacterized protein</fullName>
    </submittedName>
</protein>
<sequence length="348" mass="38813">MRAGVRARREGRGGVWALGVLLWEEAEDVKSEARDPSPHSDSQRGRCISREPTYRHHGPAVEDGLTVNAPATTRKVLPPTCPPPTTGIKKTPQIRSDGGMLMGHAGYRMPEKDSRRAKATNVNPRIVCDKIMRRQNIWDINASSLHNVIPAHSFHPIPGRNTHIDLDNLDRLDLLRKTNQSNTPMYSVRVVKPTQAIVDHDHQKQLTSTRGLMVPLKSSLVVRLAIADPSAYQSLKSRTFKLSVPEGLKPQPSPSSQDPQLSSSPSVLKPFLPRPHYNLFKPQDHQPSSGLGRKTELSSYRLRRRERGAVEYIVFFVKCADVANIVKGRMLAITHYIISSVAHLVMAL</sequence>
<name>A0AAD6S057_9AGAR</name>
<proteinExistence type="predicted"/>
<keyword evidence="3" id="KW-1185">Reference proteome</keyword>
<feature type="region of interest" description="Disordered" evidence="1">
    <location>
        <begin position="51"/>
        <end position="96"/>
    </location>
</feature>
<evidence type="ECO:0000313" key="3">
    <source>
        <dbReference type="Proteomes" id="UP001218188"/>
    </source>
</evidence>
<evidence type="ECO:0000313" key="2">
    <source>
        <dbReference type="EMBL" id="KAJ7016437.1"/>
    </source>
</evidence>
<comment type="caution">
    <text evidence="2">The sequence shown here is derived from an EMBL/GenBank/DDBJ whole genome shotgun (WGS) entry which is preliminary data.</text>
</comment>
<evidence type="ECO:0000256" key="1">
    <source>
        <dbReference type="SAM" id="MobiDB-lite"/>
    </source>
</evidence>
<dbReference type="AlphaFoldDB" id="A0AAD6S057"/>
<gene>
    <name evidence="2" type="ORF">C8F04DRAFT_1202226</name>
</gene>
<reference evidence="2" key="1">
    <citation type="submission" date="2023-03" db="EMBL/GenBank/DDBJ databases">
        <title>Massive genome expansion in bonnet fungi (Mycena s.s.) driven by repeated elements and novel gene families across ecological guilds.</title>
        <authorList>
            <consortium name="Lawrence Berkeley National Laboratory"/>
            <person name="Harder C.B."/>
            <person name="Miyauchi S."/>
            <person name="Viragh M."/>
            <person name="Kuo A."/>
            <person name="Thoen E."/>
            <person name="Andreopoulos B."/>
            <person name="Lu D."/>
            <person name="Skrede I."/>
            <person name="Drula E."/>
            <person name="Henrissat B."/>
            <person name="Morin E."/>
            <person name="Kohler A."/>
            <person name="Barry K."/>
            <person name="LaButti K."/>
            <person name="Morin E."/>
            <person name="Salamov A."/>
            <person name="Lipzen A."/>
            <person name="Mereny Z."/>
            <person name="Hegedus B."/>
            <person name="Baldrian P."/>
            <person name="Stursova M."/>
            <person name="Weitz H."/>
            <person name="Taylor A."/>
            <person name="Grigoriev I.V."/>
            <person name="Nagy L.G."/>
            <person name="Martin F."/>
            <person name="Kauserud H."/>
        </authorList>
    </citation>
    <scope>NUCLEOTIDE SEQUENCE</scope>
    <source>
        <strain evidence="2">CBHHK200</strain>
    </source>
</reference>
<dbReference type="Proteomes" id="UP001218188">
    <property type="component" value="Unassembled WGS sequence"/>
</dbReference>
<feature type="region of interest" description="Disordered" evidence="1">
    <location>
        <begin position="244"/>
        <end position="267"/>
    </location>
</feature>
<accession>A0AAD6S057</accession>
<organism evidence="2 3">
    <name type="scientific">Mycena alexandri</name>
    <dbReference type="NCBI Taxonomy" id="1745969"/>
    <lineage>
        <taxon>Eukaryota</taxon>
        <taxon>Fungi</taxon>
        <taxon>Dikarya</taxon>
        <taxon>Basidiomycota</taxon>
        <taxon>Agaricomycotina</taxon>
        <taxon>Agaricomycetes</taxon>
        <taxon>Agaricomycetidae</taxon>
        <taxon>Agaricales</taxon>
        <taxon>Marasmiineae</taxon>
        <taxon>Mycenaceae</taxon>
        <taxon>Mycena</taxon>
    </lineage>
</organism>
<dbReference type="EMBL" id="JARJCM010000508">
    <property type="protein sequence ID" value="KAJ7016437.1"/>
    <property type="molecule type" value="Genomic_DNA"/>
</dbReference>
<feature type="compositionally biased region" description="Low complexity" evidence="1">
    <location>
        <begin position="254"/>
        <end position="266"/>
    </location>
</feature>